<feature type="region of interest" description="Disordered" evidence="3">
    <location>
        <begin position="33"/>
        <end position="70"/>
    </location>
</feature>
<feature type="compositionally biased region" description="Low complexity" evidence="3">
    <location>
        <begin position="364"/>
        <end position="381"/>
    </location>
</feature>
<evidence type="ECO:0000259" key="5">
    <source>
        <dbReference type="Pfam" id="PF25390"/>
    </source>
</evidence>
<evidence type="ECO:0000313" key="7">
    <source>
        <dbReference type="Proteomes" id="UP000256661"/>
    </source>
</evidence>
<dbReference type="InterPro" id="IPR000408">
    <property type="entry name" value="Reg_chr_condens"/>
</dbReference>
<feature type="domain" description="RCC1-like" evidence="5">
    <location>
        <begin position="891"/>
        <end position="1155"/>
    </location>
</feature>
<dbReference type="Gene3D" id="3.40.50.200">
    <property type="entry name" value="Peptidase S8/S53 domain"/>
    <property type="match status" value="1"/>
</dbReference>
<dbReference type="PROSITE" id="PS50012">
    <property type="entry name" value="RCC1_3"/>
    <property type="match status" value="13"/>
</dbReference>
<protein>
    <submittedName>
        <fullName evidence="6">Alpha-tubulin suppressor-like RCC1 family protein</fullName>
    </submittedName>
</protein>
<proteinExistence type="inferred from homology"/>
<feature type="domain" description="Peptidase S8/S53" evidence="4">
    <location>
        <begin position="624"/>
        <end position="865"/>
    </location>
</feature>
<dbReference type="AlphaFoldDB" id="A0A3D9SGV5"/>
<dbReference type="GO" id="GO:0006508">
    <property type="term" value="P:proteolysis"/>
    <property type="evidence" value="ECO:0007669"/>
    <property type="project" value="InterPro"/>
</dbReference>
<feature type="domain" description="RCC1-like" evidence="5">
    <location>
        <begin position="344"/>
        <end position="585"/>
    </location>
</feature>
<dbReference type="Pfam" id="PF00415">
    <property type="entry name" value="RCC1"/>
    <property type="match status" value="2"/>
</dbReference>
<accession>A0A3D9SGV5</accession>
<comment type="caution">
    <text evidence="6">The sequence shown here is derived from an EMBL/GenBank/DDBJ whole genome shotgun (WGS) entry which is preliminary data.</text>
</comment>
<evidence type="ECO:0000259" key="4">
    <source>
        <dbReference type="Pfam" id="PF00082"/>
    </source>
</evidence>
<keyword evidence="1" id="KW-0677">Repeat</keyword>
<dbReference type="PROSITE" id="PS51892">
    <property type="entry name" value="SUBTILASE"/>
    <property type="match status" value="1"/>
</dbReference>
<dbReference type="InterPro" id="IPR036852">
    <property type="entry name" value="Peptidase_S8/S53_dom_sf"/>
</dbReference>
<dbReference type="PANTHER" id="PTHR22872">
    <property type="entry name" value="BTK-BINDING PROTEIN-RELATED"/>
    <property type="match status" value="1"/>
</dbReference>
<comment type="caution">
    <text evidence="2">Lacks conserved residue(s) required for the propagation of feature annotation.</text>
</comment>
<dbReference type="InterPro" id="IPR058923">
    <property type="entry name" value="RCC1-like_dom"/>
</dbReference>
<dbReference type="SUPFAM" id="SSF52743">
    <property type="entry name" value="Subtilisin-like"/>
    <property type="match status" value="1"/>
</dbReference>
<dbReference type="InterPro" id="IPR006311">
    <property type="entry name" value="TAT_signal"/>
</dbReference>
<feature type="compositionally biased region" description="Basic and acidic residues" evidence="3">
    <location>
        <begin position="48"/>
        <end position="58"/>
    </location>
</feature>
<dbReference type="PROSITE" id="PS51318">
    <property type="entry name" value="TAT"/>
    <property type="match status" value="1"/>
</dbReference>
<name>A0A3D9SGV5_9ACTN</name>
<dbReference type="Gene3D" id="2.130.10.30">
    <property type="entry name" value="Regulator of chromosome condensation 1/beta-lactamase-inhibitor protein II"/>
    <property type="match status" value="4"/>
</dbReference>
<dbReference type="OrthoDB" id="3449578at2"/>
<evidence type="ECO:0000313" key="6">
    <source>
        <dbReference type="EMBL" id="REE94927.1"/>
    </source>
</evidence>
<dbReference type="InterPro" id="IPR000209">
    <property type="entry name" value="Peptidase_S8/S53_dom"/>
</dbReference>
<dbReference type="InterPro" id="IPR009091">
    <property type="entry name" value="RCC1/BLIP-II"/>
</dbReference>
<dbReference type="PROSITE" id="PS00626">
    <property type="entry name" value="RCC1_2"/>
    <property type="match status" value="3"/>
</dbReference>
<dbReference type="EMBL" id="QTTT01000001">
    <property type="protein sequence ID" value="REE94927.1"/>
    <property type="molecule type" value="Genomic_DNA"/>
</dbReference>
<dbReference type="Proteomes" id="UP000256661">
    <property type="component" value="Unassembled WGS sequence"/>
</dbReference>
<evidence type="ECO:0000256" key="1">
    <source>
        <dbReference type="ARBA" id="ARBA00022737"/>
    </source>
</evidence>
<gene>
    <name evidence="6" type="ORF">DFJ69_0296</name>
</gene>
<organism evidence="6 7">
    <name type="scientific">Thermomonospora umbrina</name>
    <dbReference type="NCBI Taxonomy" id="111806"/>
    <lineage>
        <taxon>Bacteria</taxon>
        <taxon>Bacillati</taxon>
        <taxon>Actinomycetota</taxon>
        <taxon>Actinomycetes</taxon>
        <taxon>Streptosporangiales</taxon>
        <taxon>Thermomonosporaceae</taxon>
        <taxon>Thermomonospora</taxon>
    </lineage>
</organism>
<comment type="similarity">
    <text evidence="2">Belongs to the peptidase S8 family.</text>
</comment>
<reference evidence="6 7" key="1">
    <citation type="submission" date="2018-08" db="EMBL/GenBank/DDBJ databases">
        <title>Sequencing the genomes of 1000 actinobacteria strains.</title>
        <authorList>
            <person name="Klenk H.-P."/>
        </authorList>
    </citation>
    <scope>NUCLEOTIDE SEQUENCE [LARGE SCALE GENOMIC DNA]</scope>
    <source>
        <strain evidence="6 7">DSM 43927</strain>
    </source>
</reference>
<keyword evidence="7" id="KW-1185">Reference proteome</keyword>
<dbReference type="GO" id="GO:0004252">
    <property type="term" value="F:serine-type endopeptidase activity"/>
    <property type="evidence" value="ECO:0007669"/>
    <property type="project" value="InterPro"/>
</dbReference>
<evidence type="ECO:0000256" key="2">
    <source>
        <dbReference type="PROSITE-ProRule" id="PRU01240"/>
    </source>
</evidence>
<evidence type="ECO:0000256" key="3">
    <source>
        <dbReference type="SAM" id="MobiDB-lite"/>
    </source>
</evidence>
<sequence>MSAPPGPRPPSRRSVPRRLASVALALAIGGLPMMTTASSRAAAPEPRPAYDHGKDKGRIPGSRGPLPKGFSTTELTVKFKAERKVRVRAQRPVAKDDGDANALRTILARYPGAEIRPSYNRPEKEIDDHRIKVEARTGRELPDLNSWFTIHVPKGIEGLLKDLNALPSVEIAQAQPIVKAPAEPLRPNQNYRNAVGAPGGTGVDADAANSLPGGKGEGITVTDIEVGSYWSPWTVHGAVAAGGRHSLVMAGGRHLWVWGDNGQGQLGNGTTTDSRVPIRLSGISDVKVVSAAADYSVAVKMDGTVWAWGDNAKGQLGNGTTTDSNVPVQVPGITNAASVAAGSDGHVLAVLTDGTVKAWGNNDNGQLGNGTTTSSTTPVTVPGLTGARTTPEAVSAGGGHSAVALTNYTVKTWGRNDSGQLGTGNTTPSSVPVTVPGLIADEVSAGGAHTLAVNFADPVRAWGRNDRGQLGDGTTTNRLSPVQLPSMTYVTGIAAGAAHSVVTTNLNRSYAWGANDQGQVGNGGTADTGTPFELPVSFQGLAAGANHNVTVKSTWGSRVYTWGANAGGQLGRGDTAGAGAPVELPYLVNVTNLCHEDLAGRPGPAGPPINVPATVGTPCNNRYDSQFSGENPHHATAVAGIIGAQDDNGVGIAGIAPRAKLHMSATLVDGGATAYAVTHSSPGDVILYEVATTSPQGWYPWELSAQVYDQTVLAVASGVTVVEAAGNGGNDLDRTDDENAVTVMSRPNSGALMVGAGEPPSPGGGNCNGSNRPAERTAMSFSTYGSRVDVQAYGTCIWSTGNLGGGSYPPGGTDGNKIYTSSFSGTSGASAIMAGTVAALQGVAKNHGFPLSPEQVKDVLKRTGTPQPTADTHHIGPQPNLRAAVNHLRGGIAAGDAHALAVRPDGTVRAWGRNYDGQLGTGTTTSSTTPVPVSGLTGVARTAGSVSGGVGHSLALKTDGTVWAWGDNANGQLGDGTTTDRLTPVQVSGLNGVVAVSAGGFFSLALKSDGTVWAWGSNGAGQLGTGSVTAPSTTPVQVGGGLTGVAAVSGGEHHSLAVRTDGTVWAWGSNTKGALGDGTTTLRAGPVQVTGLTGVSTWQGAVAAGRDHSVAVKTDGTVRAWGDNFSGKLGDGTTTDRHTPVTVTGLSQALTVSAGDFHTYAVRGNRTTAAWGYNGFGQIGNGQTGGSVTTPVTVHQLTGATGVAGGYWSGLATRADGTLFSWGSNAYGQLGDGTYTDRNIPAQISGTP</sequence>
<dbReference type="RefSeq" id="WP_116020805.1">
    <property type="nucleotide sequence ID" value="NZ_QTTT01000001.1"/>
</dbReference>
<dbReference type="SUPFAM" id="SSF50985">
    <property type="entry name" value="RCC1/BLIP-II"/>
    <property type="match status" value="2"/>
</dbReference>
<dbReference type="InterPro" id="IPR051625">
    <property type="entry name" value="Signaling_Regulatory_Domain"/>
</dbReference>
<dbReference type="Pfam" id="PF00082">
    <property type="entry name" value="Peptidase_S8"/>
    <property type="match status" value="1"/>
</dbReference>
<feature type="region of interest" description="Disordered" evidence="3">
    <location>
        <begin position="362"/>
        <end position="381"/>
    </location>
</feature>
<dbReference type="PRINTS" id="PR00633">
    <property type="entry name" value="RCCNDNSATION"/>
</dbReference>
<dbReference type="Pfam" id="PF25390">
    <property type="entry name" value="WD40_RLD"/>
    <property type="match status" value="2"/>
</dbReference>